<evidence type="ECO:0000256" key="2">
    <source>
        <dbReference type="ARBA" id="ARBA00007441"/>
    </source>
</evidence>
<dbReference type="EC" id="2.6.1.-" evidence="7"/>
<dbReference type="RefSeq" id="WP_305962009.1">
    <property type="nucleotide sequence ID" value="NZ_JAVAMQ010000002.1"/>
</dbReference>
<dbReference type="GO" id="GO:0008483">
    <property type="term" value="F:transaminase activity"/>
    <property type="evidence" value="ECO:0007669"/>
    <property type="project" value="UniProtKB-KW"/>
</dbReference>
<keyword evidence="3 7" id="KW-0032">Aminotransferase</keyword>
<dbReference type="EMBL" id="JAVAMQ010000002">
    <property type="protein sequence ID" value="MDP5306143.1"/>
    <property type="molecule type" value="Genomic_DNA"/>
</dbReference>
<dbReference type="Gene3D" id="3.40.640.10">
    <property type="entry name" value="Type I PLP-dependent aspartate aminotransferase-like (Major domain)"/>
    <property type="match status" value="1"/>
</dbReference>
<evidence type="ECO:0000256" key="3">
    <source>
        <dbReference type="ARBA" id="ARBA00022576"/>
    </source>
</evidence>
<evidence type="ECO:0000256" key="5">
    <source>
        <dbReference type="ARBA" id="ARBA00022898"/>
    </source>
</evidence>
<dbReference type="Pfam" id="PF00155">
    <property type="entry name" value="Aminotran_1_2"/>
    <property type="match status" value="1"/>
</dbReference>
<evidence type="ECO:0000256" key="4">
    <source>
        <dbReference type="ARBA" id="ARBA00022679"/>
    </source>
</evidence>
<keyword evidence="10" id="KW-1185">Reference proteome</keyword>
<keyword evidence="5" id="KW-0663">Pyridoxal phosphate</keyword>
<evidence type="ECO:0000259" key="8">
    <source>
        <dbReference type="Pfam" id="PF00155"/>
    </source>
</evidence>
<dbReference type="InterPro" id="IPR004838">
    <property type="entry name" value="NHTrfase_class1_PyrdxlP-BS"/>
</dbReference>
<comment type="catalytic activity">
    <reaction evidence="6">
        <text>L-aspartate + 2-oxoglutarate = oxaloacetate + L-glutamate</text>
        <dbReference type="Rhea" id="RHEA:21824"/>
        <dbReference type="ChEBI" id="CHEBI:16452"/>
        <dbReference type="ChEBI" id="CHEBI:16810"/>
        <dbReference type="ChEBI" id="CHEBI:29985"/>
        <dbReference type="ChEBI" id="CHEBI:29991"/>
        <dbReference type="EC" id="2.6.1.1"/>
    </reaction>
</comment>
<evidence type="ECO:0000313" key="9">
    <source>
        <dbReference type="EMBL" id="MDP5306143.1"/>
    </source>
</evidence>
<dbReference type="CDD" id="cd00609">
    <property type="entry name" value="AAT_like"/>
    <property type="match status" value="1"/>
</dbReference>
<evidence type="ECO:0000256" key="1">
    <source>
        <dbReference type="ARBA" id="ARBA00001933"/>
    </source>
</evidence>
<dbReference type="InterPro" id="IPR004839">
    <property type="entry name" value="Aminotransferase_I/II_large"/>
</dbReference>
<evidence type="ECO:0000256" key="6">
    <source>
        <dbReference type="ARBA" id="ARBA00049185"/>
    </source>
</evidence>
<dbReference type="Gene3D" id="3.90.1150.10">
    <property type="entry name" value="Aspartate Aminotransferase, domain 1"/>
    <property type="match status" value="1"/>
</dbReference>
<dbReference type="PROSITE" id="PS00105">
    <property type="entry name" value="AA_TRANSFER_CLASS_1"/>
    <property type="match status" value="1"/>
</dbReference>
<dbReference type="InterPro" id="IPR050596">
    <property type="entry name" value="AspAT/PAT-like"/>
</dbReference>
<accession>A0ABT9J8M2</accession>
<dbReference type="InterPro" id="IPR015424">
    <property type="entry name" value="PyrdxlP-dep_Trfase"/>
</dbReference>
<gene>
    <name evidence="9" type="ORF">Q5Y72_03405</name>
</gene>
<dbReference type="PANTHER" id="PTHR46383">
    <property type="entry name" value="ASPARTATE AMINOTRANSFERASE"/>
    <property type="match status" value="1"/>
</dbReference>
<organism evidence="9 10">
    <name type="scientific">Paracoccus spongiarum</name>
    <dbReference type="NCBI Taxonomy" id="3064387"/>
    <lineage>
        <taxon>Bacteria</taxon>
        <taxon>Pseudomonadati</taxon>
        <taxon>Pseudomonadota</taxon>
        <taxon>Alphaproteobacteria</taxon>
        <taxon>Rhodobacterales</taxon>
        <taxon>Paracoccaceae</taxon>
        <taxon>Paracoccus</taxon>
    </lineage>
</organism>
<evidence type="ECO:0000313" key="10">
    <source>
        <dbReference type="Proteomes" id="UP001224997"/>
    </source>
</evidence>
<dbReference type="SUPFAM" id="SSF53383">
    <property type="entry name" value="PLP-dependent transferases"/>
    <property type="match status" value="1"/>
</dbReference>
<feature type="domain" description="Aminotransferase class I/classII large" evidence="8">
    <location>
        <begin position="32"/>
        <end position="392"/>
    </location>
</feature>
<dbReference type="InterPro" id="IPR015421">
    <property type="entry name" value="PyrdxlP-dep_Trfase_major"/>
</dbReference>
<dbReference type="PANTHER" id="PTHR46383:SF1">
    <property type="entry name" value="ASPARTATE AMINOTRANSFERASE"/>
    <property type="match status" value="1"/>
</dbReference>
<evidence type="ECO:0000256" key="7">
    <source>
        <dbReference type="RuleBase" id="RU000481"/>
    </source>
</evidence>
<sequence>MSFLAERLARIKPSPTIAMTTRAASLRAEGRDIIGLSAGEPDFDTPPHIREAGKAAIDTGRTRYTPVDGTASLKQAICDKFARENGLDYTPAQITVASGGKQILFNALMATLDAGDEVIIPAPYWVSYPDMVLLAEGRPVIVECGIADGFRLTPQALEAAITPRTKWLILNSPSNPSGAGYDRAAMQALTDVLLRHPQVWVLADDIYEHLVFDDFAFVTPAQVEPRLKNRVLTMNGVSKAYAMTGWRIGYGGGPEPLIRAMGKLQSQSTSNACSISQYAAEAALNGPQDYIHDSRAVFQRRRDLVVAGLNACPFVRCPTPRGAFYVYPSIEAMIGRTTAGGTRIDNDEDFANALLDETGVAVVFGAAFGLSPHFRVSYAAADELLAEAVARIRTFCEGCT</sequence>
<dbReference type="Proteomes" id="UP001224997">
    <property type="component" value="Unassembled WGS sequence"/>
</dbReference>
<name>A0ABT9J8M2_9RHOB</name>
<dbReference type="InterPro" id="IPR015422">
    <property type="entry name" value="PyrdxlP-dep_Trfase_small"/>
</dbReference>
<keyword evidence="4 7" id="KW-0808">Transferase</keyword>
<reference evidence="9 10" key="1">
    <citation type="submission" date="2023-08" db="EMBL/GenBank/DDBJ databases">
        <authorList>
            <person name="Park J.-S."/>
        </authorList>
    </citation>
    <scope>NUCLEOTIDE SEQUENCE [LARGE SCALE GENOMIC DNA]</scope>
    <source>
        <strain evidence="9 10">2205BS29-5</strain>
    </source>
</reference>
<proteinExistence type="inferred from homology"/>
<comment type="similarity">
    <text evidence="2 7">Belongs to the class-I pyridoxal-phosphate-dependent aminotransferase family.</text>
</comment>
<comment type="caution">
    <text evidence="9">The sequence shown here is derived from an EMBL/GenBank/DDBJ whole genome shotgun (WGS) entry which is preliminary data.</text>
</comment>
<protein>
    <recommendedName>
        <fullName evidence="7">Aminotransferase</fullName>
        <ecNumber evidence="7">2.6.1.-</ecNumber>
    </recommendedName>
</protein>
<comment type="cofactor">
    <cofactor evidence="1 7">
        <name>pyridoxal 5'-phosphate</name>
        <dbReference type="ChEBI" id="CHEBI:597326"/>
    </cofactor>
</comment>